<comment type="caution">
    <text evidence="2">The sequence shown here is derived from an EMBL/GenBank/DDBJ whole genome shotgun (WGS) entry which is preliminary data.</text>
</comment>
<reference evidence="2 3" key="1">
    <citation type="submission" date="2023-07" db="EMBL/GenBank/DDBJ databases">
        <title>Sequencing the genomes of 1000 actinobacteria strains.</title>
        <authorList>
            <person name="Klenk H.-P."/>
        </authorList>
    </citation>
    <scope>NUCLEOTIDE SEQUENCE [LARGE SCALE GENOMIC DNA]</scope>
    <source>
        <strain evidence="2 3">DSM 46740</strain>
    </source>
</reference>
<feature type="domain" description="HTH lysR-type" evidence="1">
    <location>
        <begin position="1"/>
        <end position="33"/>
    </location>
</feature>
<proteinExistence type="predicted"/>
<dbReference type="PROSITE" id="PS50931">
    <property type="entry name" value="HTH_LYSR"/>
    <property type="match status" value="1"/>
</dbReference>
<dbReference type="Proteomes" id="UP001225356">
    <property type="component" value="Unassembled WGS sequence"/>
</dbReference>
<keyword evidence="3" id="KW-1185">Reference proteome</keyword>
<name>A0ABT9Q564_9ACTN</name>
<organism evidence="2 3">
    <name type="scientific">Streptosporangium lutulentum</name>
    <dbReference type="NCBI Taxonomy" id="1461250"/>
    <lineage>
        <taxon>Bacteria</taxon>
        <taxon>Bacillati</taxon>
        <taxon>Actinomycetota</taxon>
        <taxon>Actinomycetes</taxon>
        <taxon>Streptosporangiales</taxon>
        <taxon>Streptosporangiaceae</taxon>
        <taxon>Streptosporangium</taxon>
    </lineage>
</organism>
<dbReference type="InterPro" id="IPR000847">
    <property type="entry name" value="LysR_HTH_N"/>
</dbReference>
<protein>
    <submittedName>
        <fullName evidence="2">DNA-binding transcriptional LysR family regulator</fullName>
    </submittedName>
</protein>
<dbReference type="GO" id="GO:0003677">
    <property type="term" value="F:DNA binding"/>
    <property type="evidence" value="ECO:0007669"/>
    <property type="project" value="UniProtKB-KW"/>
</dbReference>
<dbReference type="EMBL" id="JAUSQU010000001">
    <property type="protein sequence ID" value="MDP9841875.1"/>
    <property type="molecule type" value="Genomic_DNA"/>
</dbReference>
<keyword evidence="2" id="KW-0238">DNA-binding</keyword>
<sequence length="33" mass="3649">MERQDIEVFPVLAEEPHFARTAGRLHVSAATLG</sequence>
<evidence type="ECO:0000313" key="3">
    <source>
        <dbReference type="Proteomes" id="UP001225356"/>
    </source>
</evidence>
<gene>
    <name evidence="2" type="ORF">J2853_001086</name>
</gene>
<evidence type="ECO:0000259" key="1">
    <source>
        <dbReference type="PROSITE" id="PS50931"/>
    </source>
</evidence>
<evidence type="ECO:0000313" key="2">
    <source>
        <dbReference type="EMBL" id="MDP9841875.1"/>
    </source>
</evidence>
<accession>A0ABT9Q564</accession>